<evidence type="ECO:0000313" key="6">
    <source>
        <dbReference type="Proteomes" id="UP001196870"/>
    </source>
</evidence>
<dbReference type="PANTHER" id="PTHR10680">
    <property type="entry name" value="PEPTIDYL-GLYCINE ALPHA-AMIDATING MONOOXYGENASE"/>
    <property type="match status" value="1"/>
</dbReference>
<dbReference type="Gene3D" id="2.120.10.30">
    <property type="entry name" value="TolB, C-terminal domain"/>
    <property type="match status" value="1"/>
</dbReference>
<dbReference type="PROSITE" id="PS51125">
    <property type="entry name" value="NHL"/>
    <property type="match status" value="2"/>
</dbReference>
<dbReference type="InterPro" id="IPR001258">
    <property type="entry name" value="NHL_repeat"/>
</dbReference>
<reference evidence="6" key="1">
    <citation type="journal article" date="2021" name="Syst. Appl. Microbiol.">
        <title>Roseomonas hellenica sp. nov., isolated from roots of wild-growing Alkanna tinctoria.</title>
        <authorList>
            <person name="Rat A."/>
            <person name="Naranjo H.D."/>
            <person name="Lebbe L."/>
            <person name="Cnockaert M."/>
            <person name="Krigas N."/>
            <person name="Grigoriadou K."/>
            <person name="Maloupa E."/>
            <person name="Willems A."/>
        </authorList>
    </citation>
    <scope>NUCLEOTIDE SEQUENCE [LARGE SCALE GENOMIC DNA]</scope>
    <source>
        <strain evidence="6">LMG 31523</strain>
    </source>
</reference>
<keyword evidence="3" id="KW-0325">Glycoprotein</keyword>
<dbReference type="RefSeq" id="WP_211853626.1">
    <property type="nucleotide sequence ID" value="NZ_JAAGBB010000019.1"/>
</dbReference>
<dbReference type="EMBL" id="JAAGBB010000019">
    <property type="protein sequence ID" value="MBR0665952.1"/>
    <property type="molecule type" value="Genomic_DNA"/>
</dbReference>
<dbReference type="Proteomes" id="UP001196870">
    <property type="component" value="Unassembled WGS sequence"/>
</dbReference>
<feature type="repeat" description="NHL" evidence="4">
    <location>
        <begin position="113"/>
        <end position="155"/>
    </location>
</feature>
<proteinExistence type="predicted"/>
<keyword evidence="6" id="KW-1185">Reference proteome</keyword>
<keyword evidence="1" id="KW-0732">Signal</keyword>
<dbReference type="Pfam" id="PF01436">
    <property type="entry name" value="NHL"/>
    <property type="match status" value="1"/>
</dbReference>
<accession>A0ABS5F085</accession>
<evidence type="ECO:0000313" key="5">
    <source>
        <dbReference type="EMBL" id="MBR0665952.1"/>
    </source>
</evidence>
<name>A0ABS5F085_9PROT</name>
<dbReference type="SUPFAM" id="SSF101898">
    <property type="entry name" value="NHL repeat"/>
    <property type="match status" value="1"/>
</dbReference>
<evidence type="ECO:0000256" key="3">
    <source>
        <dbReference type="ARBA" id="ARBA00023180"/>
    </source>
</evidence>
<evidence type="ECO:0000256" key="1">
    <source>
        <dbReference type="ARBA" id="ARBA00022729"/>
    </source>
</evidence>
<comment type="caution">
    <text evidence="5">The sequence shown here is derived from an EMBL/GenBank/DDBJ whole genome shotgun (WGS) entry which is preliminary data.</text>
</comment>
<keyword evidence="2" id="KW-0677">Repeat</keyword>
<organism evidence="5 6">
    <name type="scientific">Plastoroseomonas hellenica</name>
    <dbReference type="NCBI Taxonomy" id="2687306"/>
    <lineage>
        <taxon>Bacteria</taxon>
        <taxon>Pseudomonadati</taxon>
        <taxon>Pseudomonadota</taxon>
        <taxon>Alphaproteobacteria</taxon>
        <taxon>Acetobacterales</taxon>
        <taxon>Acetobacteraceae</taxon>
        <taxon>Plastoroseomonas</taxon>
    </lineage>
</organism>
<gene>
    <name evidence="5" type="ORF">GXW71_16455</name>
</gene>
<evidence type="ECO:0000256" key="2">
    <source>
        <dbReference type="ARBA" id="ARBA00022737"/>
    </source>
</evidence>
<sequence>MTRHVLFVRLGAQLYRIERPWGDVPVGVGAPSDVACDAEGRVYVQLRQDPYAGKDGPAVVVLAPDGRRIDAWGGEAVADGHMLSVHPDGRVFVVDRDAQEIIIFDRTGKRLGGIGKRHAPGEPFNAPCDVAFGADGTIYVADGYAASCIHRFSAEGTPMGGWGTPGEGPGEFSTPHSVWVMEDGRVAVADRENNRVQVFAPDGTWLADWRNLHKPMSVHGAPGGGLYVTDQVPSLSLLGADGALLGRGRPVLNGAHGMWRAPDGCIYLSEQNPPRITRLVPVEGA</sequence>
<dbReference type="InterPro" id="IPR011042">
    <property type="entry name" value="6-blade_b-propeller_TolB-like"/>
</dbReference>
<evidence type="ECO:0000256" key="4">
    <source>
        <dbReference type="PROSITE-ProRule" id="PRU00504"/>
    </source>
</evidence>
<protein>
    <submittedName>
        <fullName evidence="5">Peptidase</fullName>
    </submittedName>
</protein>
<feature type="repeat" description="NHL" evidence="4">
    <location>
        <begin position="163"/>
        <end position="202"/>
    </location>
</feature>